<comment type="caution">
    <text evidence="8">The sequence shown here is derived from an EMBL/GenBank/DDBJ whole genome shotgun (WGS) entry which is preliminary data.</text>
</comment>
<dbReference type="Proteomes" id="UP000228976">
    <property type="component" value="Unassembled WGS sequence"/>
</dbReference>
<dbReference type="Gene3D" id="3.40.630.30">
    <property type="match status" value="1"/>
</dbReference>
<keyword evidence="4" id="KW-0573">Peptidoglycan synthesis</keyword>
<evidence type="ECO:0000256" key="5">
    <source>
        <dbReference type="ARBA" id="ARBA00023315"/>
    </source>
</evidence>
<dbReference type="PROSITE" id="PS51191">
    <property type="entry name" value="FEMABX"/>
    <property type="match status" value="1"/>
</dbReference>
<dbReference type="SUPFAM" id="SSF55729">
    <property type="entry name" value="Acyl-CoA N-acyltransferases (Nat)"/>
    <property type="match status" value="1"/>
</dbReference>
<evidence type="ECO:0000313" key="8">
    <source>
        <dbReference type="EMBL" id="OZG55103.1"/>
    </source>
</evidence>
<evidence type="ECO:0000256" key="2">
    <source>
        <dbReference type="ARBA" id="ARBA00022679"/>
    </source>
</evidence>
<evidence type="ECO:0000256" key="6">
    <source>
        <dbReference type="ARBA" id="ARBA00023316"/>
    </source>
</evidence>
<protein>
    <submittedName>
        <fullName evidence="8">Peptidoglycan bridge formation protein FemAB</fullName>
    </submittedName>
</protein>
<organism evidence="8 9">
    <name type="scientific">Aeriscardovia aeriphila</name>
    <dbReference type="NCBI Taxonomy" id="218139"/>
    <lineage>
        <taxon>Bacteria</taxon>
        <taxon>Bacillati</taxon>
        <taxon>Actinomycetota</taxon>
        <taxon>Actinomycetes</taxon>
        <taxon>Bifidobacteriales</taxon>
        <taxon>Bifidobacteriaceae</taxon>
        <taxon>Aeriscardovia</taxon>
    </lineage>
</organism>
<dbReference type="OrthoDB" id="3185680at2"/>
<keyword evidence="6" id="KW-0961">Cell wall biogenesis/degradation</keyword>
<dbReference type="AlphaFoldDB" id="A0A261F7V1"/>
<dbReference type="InterPro" id="IPR050644">
    <property type="entry name" value="PG_Glycine_Bridge_Synth"/>
</dbReference>
<dbReference type="RefSeq" id="WP_094690313.1">
    <property type="nucleotide sequence ID" value="NZ_JACBYZ010000001.1"/>
</dbReference>
<evidence type="ECO:0000256" key="4">
    <source>
        <dbReference type="ARBA" id="ARBA00022984"/>
    </source>
</evidence>
<dbReference type="EMBL" id="MWWU01000005">
    <property type="protein sequence ID" value="OZG55103.1"/>
    <property type="molecule type" value="Genomic_DNA"/>
</dbReference>
<reference evidence="8 9" key="1">
    <citation type="journal article" date="2017" name="BMC Genomics">
        <title>Comparative genomic and phylogenomic analyses of the Bifidobacteriaceae family.</title>
        <authorList>
            <person name="Lugli G.A."/>
            <person name="Milani C."/>
            <person name="Turroni F."/>
            <person name="Duranti S."/>
            <person name="Mancabelli L."/>
            <person name="Mangifesta M."/>
            <person name="Ferrario C."/>
            <person name="Modesto M."/>
            <person name="Mattarelli P."/>
            <person name="Jiri K."/>
            <person name="van Sinderen D."/>
            <person name="Ventura M."/>
        </authorList>
    </citation>
    <scope>NUCLEOTIDE SEQUENCE [LARGE SCALE GENOMIC DNA]</scope>
    <source>
        <strain evidence="8 9">LMG 21773</strain>
    </source>
</reference>
<evidence type="ECO:0000313" key="9">
    <source>
        <dbReference type="Proteomes" id="UP000228976"/>
    </source>
</evidence>
<dbReference type="GO" id="GO:0009252">
    <property type="term" value="P:peptidoglycan biosynthetic process"/>
    <property type="evidence" value="ECO:0007669"/>
    <property type="project" value="UniProtKB-KW"/>
</dbReference>
<accession>A0A261F7V1</accession>
<feature type="domain" description="BioF2-like acetyltransferase" evidence="7">
    <location>
        <begin position="165"/>
        <end position="297"/>
    </location>
</feature>
<dbReference type="InterPro" id="IPR038740">
    <property type="entry name" value="BioF2-like_GNAT_dom"/>
</dbReference>
<dbReference type="PANTHER" id="PTHR36174:SF1">
    <property type="entry name" value="LIPID II:GLYCINE GLYCYLTRANSFERASE"/>
    <property type="match status" value="1"/>
</dbReference>
<name>A0A261F7V1_9BIFI</name>
<proteinExistence type="inferred from homology"/>
<keyword evidence="5" id="KW-0012">Acyltransferase</keyword>
<keyword evidence="3" id="KW-0133">Cell shape</keyword>
<dbReference type="InterPro" id="IPR016181">
    <property type="entry name" value="Acyl_CoA_acyltransferase"/>
</dbReference>
<keyword evidence="9" id="KW-1185">Reference proteome</keyword>
<dbReference type="GO" id="GO:0071555">
    <property type="term" value="P:cell wall organization"/>
    <property type="evidence" value="ECO:0007669"/>
    <property type="project" value="UniProtKB-KW"/>
</dbReference>
<keyword evidence="2" id="KW-0808">Transferase</keyword>
<dbReference type="PANTHER" id="PTHR36174">
    <property type="entry name" value="LIPID II:GLYCINE GLYCYLTRANSFERASE"/>
    <property type="match status" value="1"/>
</dbReference>
<evidence type="ECO:0000256" key="3">
    <source>
        <dbReference type="ARBA" id="ARBA00022960"/>
    </source>
</evidence>
<evidence type="ECO:0000256" key="1">
    <source>
        <dbReference type="ARBA" id="ARBA00009943"/>
    </source>
</evidence>
<evidence type="ECO:0000259" key="7">
    <source>
        <dbReference type="Pfam" id="PF13480"/>
    </source>
</evidence>
<gene>
    <name evidence="8" type="ORF">AEAE_1225</name>
</gene>
<dbReference type="InterPro" id="IPR003447">
    <property type="entry name" value="FEMABX"/>
</dbReference>
<dbReference type="GO" id="GO:0008360">
    <property type="term" value="P:regulation of cell shape"/>
    <property type="evidence" value="ECO:0007669"/>
    <property type="project" value="UniProtKB-KW"/>
</dbReference>
<dbReference type="Pfam" id="PF13480">
    <property type="entry name" value="Acetyltransf_6"/>
    <property type="match status" value="1"/>
</dbReference>
<comment type="similarity">
    <text evidence="1">Belongs to the FemABX family.</text>
</comment>
<sequence>MAISFVPATEQEFLDAAHHAGVVIALEQTSIWARYQATVTDRTPWRPFGTNVAGQELSHIKIVSDGETLGYITFIDMLTHGYHFLRSAHGPVWLHDVDAQTEEEVARALVSFIHRTDSQVAFLRYSIDAEIPSSKPVLSTRPYDSTVIIDLSGGDDEILKRMKSRGRRDVRKALRENDDVCSDETSKALADFSEYYAVMEETGARDGFVPAPQRDYEDMIHTLGEQHCRVFAARNTEDVLTGWSIVTKYDSRAVRFYAAMRSDARRTHVTDKLLYAECCMLSQQGVKDYDLMGIGSDFAPTLKGLNEFKTKFVKDITHEAPERDVPVKKGFYWLLRMAKVVLKRGQ</sequence>
<dbReference type="GO" id="GO:0016755">
    <property type="term" value="F:aminoacyltransferase activity"/>
    <property type="evidence" value="ECO:0007669"/>
    <property type="project" value="InterPro"/>
</dbReference>